<dbReference type="InterPro" id="IPR004111">
    <property type="entry name" value="Repressor_TetR_C"/>
</dbReference>
<dbReference type="PANTHER" id="PTHR30055">
    <property type="entry name" value="HTH-TYPE TRANSCRIPTIONAL REGULATOR RUTR"/>
    <property type="match status" value="1"/>
</dbReference>
<proteinExistence type="predicted"/>
<keyword evidence="1" id="KW-0805">Transcription regulation</keyword>
<feature type="compositionally biased region" description="Low complexity" evidence="5">
    <location>
        <begin position="14"/>
        <end position="27"/>
    </location>
</feature>
<feature type="domain" description="HTH tetR-type" evidence="6">
    <location>
        <begin position="88"/>
        <end position="148"/>
    </location>
</feature>
<dbReference type="GO" id="GO:0045892">
    <property type="term" value="P:negative regulation of DNA-templated transcription"/>
    <property type="evidence" value="ECO:0007669"/>
    <property type="project" value="InterPro"/>
</dbReference>
<name>A0A8J4AA83_9ACTN</name>
<sequence length="305" mass="31925">MRAMPTDRTPPRGTPAHGRPADAAAAHGTGGGARSDGTPAHGSGRPAHGSGTTAHGPGRPADAPPAEGVPGGGAGARRRGRPRKDEPALTERVVLDAGVRLLARDGLDAVTMRGLAAELGVRAASLYRYVRNKDELLDALADEQFAGIDLTRYVQDDWRAALTAMATALRRHLLARRDAARLIAGRFTTGPHSLRNIEALLTVLRGAGLSDHDAAFAAYTCVTSLFGFVAAEQNRLSAEVAAGMAPREYLDRLAGRLRAMPADRYPNVVALAGELTAPDLAARFDFAMARLLAGIDALVAAGEPR</sequence>
<reference evidence="8" key="1">
    <citation type="journal article" date="2021" name="Int. J. Syst. Evol. Microbiol.">
        <title>Actinocatenispora comari sp. nov., an endophytic actinomycete isolated from aerial parts of Comarum salesowianum.</title>
        <authorList>
            <person name="Oyunbileg N."/>
            <person name="Iizaka Y."/>
            <person name="Hamada M."/>
            <person name="Davaapurev B.O."/>
            <person name="Fukumoto A."/>
            <person name="Tsetseg B."/>
            <person name="Kato F."/>
            <person name="Tamura T."/>
            <person name="Batkhuu J."/>
            <person name="Anzai Y."/>
        </authorList>
    </citation>
    <scope>NUCLEOTIDE SEQUENCE [LARGE SCALE GENOMIC DNA]</scope>
    <source>
        <strain evidence="8">NUM-2625</strain>
    </source>
</reference>
<dbReference type="Proteomes" id="UP000614996">
    <property type="component" value="Unassembled WGS sequence"/>
</dbReference>
<evidence type="ECO:0000256" key="4">
    <source>
        <dbReference type="PROSITE-ProRule" id="PRU00335"/>
    </source>
</evidence>
<gene>
    <name evidence="7" type="ORF">NUM_13440</name>
</gene>
<organism evidence="7 8">
    <name type="scientific">Actinocatenispora comari</name>
    <dbReference type="NCBI Taxonomy" id="2807577"/>
    <lineage>
        <taxon>Bacteria</taxon>
        <taxon>Bacillati</taxon>
        <taxon>Actinomycetota</taxon>
        <taxon>Actinomycetes</taxon>
        <taxon>Micromonosporales</taxon>
        <taxon>Micromonosporaceae</taxon>
        <taxon>Actinocatenispora</taxon>
    </lineage>
</organism>
<evidence type="ECO:0000259" key="6">
    <source>
        <dbReference type="PROSITE" id="PS50977"/>
    </source>
</evidence>
<dbReference type="Pfam" id="PF00440">
    <property type="entry name" value="TetR_N"/>
    <property type="match status" value="1"/>
</dbReference>
<feature type="region of interest" description="Disordered" evidence="5">
    <location>
        <begin position="1"/>
        <end position="88"/>
    </location>
</feature>
<evidence type="ECO:0000256" key="5">
    <source>
        <dbReference type="SAM" id="MobiDB-lite"/>
    </source>
</evidence>
<evidence type="ECO:0000313" key="8">
    <source>
        <dbReference type="Proteomes" id="UP000614996"/>
    </source>
</evidence>
<dbReference type="PANTHER" id="PTHR30055:SF151">
    <property type="entry name" value="TRANSCRIPTIONAL REGULATORY PROTEIN"/>
    <property type="match status" value="1"/>
</dbReference>
<keyword evidence="2 4" id="KW-0238">DNA-binding</keyword>
<evidence type="ECO:0000313" key="7">
    <source>
        <dbReference type="EMBL" id="GIL26090.1"/>
    </source>
</evidence>
<dbReference type="PROSITE" id="PS50977">
    <property type="entry name" value="HTH_TETR_2"/>
    <property type="match status" value="1"/>
</dbReference>
<protein>
    <recommendedName>
        <fullName evidence="6">HTH tetR-type domain-containing protein</fullName>
    </recommendedName>
</protein>
<evidence type="ECO:0000256" key="2">
    <source>
        <dbReference type="ARBA" id="ARBA00023125"/>
    </source>
</evidence>
<comment type="caution">
    <text evidence="7">The sequence shown here is derived from an EMBL/GenBank/DDBJ whole genome shotgun (WGS) entry which is preliminary data.</text>
</comment>
<dbReference type="SUPFAM" id="SSF46689">
    <property type="entry name" value="Homeodomain-like"/>
    <property type="match status" value="1"/>
</dbReference>
<dbReference type="AlphaFoldDB" id="A0A8J4AA83"/>
<dbReference type="InterPro" id="IPR036271">
    <property type="entry name" value="Tet_transcr_reg_TetR-rel_C_sf"/>
</dbReference>
<keyword evidence="3" id="KW-0804">Transcription</keyword>
<evidence type="ECO:0000256" key="1">
    <source>
        <dbReference type="ARBA" id="ARBA00023015"/>
    </source>
</evidence>
<dbReference type="InterPro" id="IPR050109">
    <property type="entry name" value="HTH-type_TetR-like_transc_reg"/>
</dbReference>
<dbReference type="PRINTS" id="PR00455">
    <property type="entry name" value="HTHTETR"/>
</dbReference>
<dbReference type="InterPro" id="IPR009057">
    <property type="entry name" value="Homeodomain-like_sf"/>
</dbReference>
<dbReference type="EMBL" id="BOPO01000018">
    <property type="protein sequence ID" value="GIL26090.1"/>
    <property type="molecule type" value="Genomic_DNA"/>
</dbReference>
<dbReference type="Pfam" id="PF02909">
    <property type="entry name" value="TetR_C_1"/>
    <property type="match status" value="1"/>
</dbReference>
<dbReference type="SUPFAM" id="SSF48498">
    <property type="entry name" value="Tetracyclin repressor-like, C-terminal domain"/>
    <property type="match status" value="1"/>
</dbReference>
<dbReference type="Gene3D" id="1.10.357.10">
    <property type="entry name" value="Tetracycline Repressor, domain 2"/>
    <property type="match status" value="1"/>
</dbReference>
<feature type="DNA-binding region" description="H-T-H motif" evidence="4">
    <location>
        <begin position="111"/>
        <end position="130"/>
    </location>
</feature>
<keyword evidence="8" id="KW-1185">Reference proteome</keyword>
<accession>A0A8J4AA83</accession>
<dbReference type="InterPro" id="IPR001647">
    <property type="entry name" value="HTH_TetR"/>
</dbReference>
<dbReference type="GO" id="GO:0003700">
    <property type="term" value="F:DNA-binding transcription factor activity"/>
    <property type="evidence" value="ECO:0007669"/>
    <property type="project" value="TreeGrafter"/>
</dbReference>
<dbReference type="GO" id="GO:0000976">
    <property type="term" value="F:transcription cis-regulatory region binding"/>
    <property type="evidence" value="ECO:0007669"/>
    <property type="project" value="TreeGrafter"/>
</dbReference>
<evidence type="ECO:0000256" key="3">
    <source>
        <dbReference type="ARBA" id="ARBA00023163"/>
    </source>
</evidence>
<dbReference type="Gene3D" id="1.10.10.60">
    <property type="entry name" value="Homeodomain-like"/>
    <property type="match status" value="1"/>
</dbReference>